<protein>
    <submittedName>
        <fullName evidence="1">Uncharacterized protein</fullName>
    </submittedName>
</protein>
<name>A0A6F8ZGB4_9FIRM</name>
<evidence type="ECO:0000313" key="2">
    <source>
        <dbReference type="Proteomes" id="UP000503399"/>
    </source>
</evidence>
<dbReference type="Proteomes" id="UP000503399">
    <property type="component" value="Chromosome"/>
</dbReference>
<evidence type="ECO:0000313" key="1">
    <source>
        <dbReference type="EMBL" id="CAB1128820.1"/>
    </source>
</evidence>
<gene>
    <name evidence="1" type="ORF">R50_1314</name>
</gene>
<dbReference type="KEGG" id="hfv:R50_1314"/>
<reference evidence="1 2" key="1">
    <citation type="submission" date="2020-02" db="EMBL/GenBank/DDBJ databases">
        <authorList>
            <person name="Hogendoorn C."/>
        </authorList>
    </citation>
    <scope>NUCLEOTIDE SEQUENCE [LARGE SCALE GENOMIC DNA]</scope>
    <source>
        <strain evidence="1">R501</strain>
    </source>
</reference>
<proteinExistence type="predicted"/>
<dbReference type="EMBL" id="LR778114">
    <property type="protein sequence ID" value="CAB1128820.1"/>
    <property type="molecule type" value="Genomic_DNA"/>
</dbReference>
<organism evidence="1 2">
    <name type="scientific">Candidatus Hydrogenisulfobacillus filiaventi</name>
    <dbReference type="NCBI Taxonomy" id="2707344"/>
    <lineage>
        <taxon>Bacteria</taxon>
        <taxon>Bacillati</taxon>
        <taxon>Bacillota</taxon>
        <taxon>Clostridia</taxon>
        <taxon>Eubacteriales</taxon>
        <taxon>Clostridiales Family XVII. Incertae Sedis</taxon>
        <taxon>Candidatus Hydrogenisulfobacillus</taxon>
    </lineage>
</organism>
<accession>A0A6F8ZGB4</accession>
<keyword evidence="2" id="KW-1185">Reference proteome</keyword>
<sequence>MVAGWAIRCLAAAGNRIYSEHAVRLTAPGRGGPPPEVERRFIGPCGARATALCAVFHHPEAGGGGDA</sequence>
<dbReference type="AlphaFoldDB" id="A0A6F8ZGB4"/>